<protein>
    <submittedName>
        <fullName evidence="1">Uncharacterized protein</fullName>
    </submittedName>
</protein>
<dbReference type="EMBL" id="UYYB01107385">
    <property type="protein sequence ID" value="VDM80109.1"/>
    <property type="molecule type" value="Genomic_DNA"/>
</dbReference>
<gene>
    <name evidence="1" type="ORF">SVUK_LOCUS15107</name>
</gene>
<accession>A0A3P7JJZ1</accession>
<organism evidence="1 2">
    <name type="scientific">Strongylus vulgaris</name>
    <name type="common">Blood worm</name>
    <dbReference type="NCBI Taxonomy" id="40348"/>
    <lineage>
        <taxon>Eukaryota</taxon>
        <taxon>Metazoa</taxon>
        <taxon>Ecdysozoa</taxon>
        <taxon>Nematoda</taxon>
        <taxon>Chromadorea</taxon>
        <taxon>Rhabditida</taxon>
        <taxon>Rhabditina</taxon>
        <taxon>Rhabditomorpha</taxon>
        <taxon>Strongyloidea</taxon>
        <taxon>Strongylidae</taxon>
        <taxon>Strongylus</taxon>
    </lineage>
</organism>
<name>A0A3P7JJZ1_STRVU</name>
<sequence>MCEVYEVDLRCCWCPKNLSGGSSNATPGRRLKSEFEGSSKDEEPSIDVLIANAVPHKYFPAVIVQCLQANGPVLVYNLPNTDCCYTFCHAYEKGLFDVYICKGCYIDDNKEVSVLVYEGYFQWDPATLPHNCSPKEFAIEISLYTHRHLRLPQAQLTVLSPNEVQAEQSTPKRKPVQRGMRVTLEDKDDNERLVNVINKFSADRCLLLKTVYIALEPL</sequence>
<reference evidence="1 2" key="1">
    <citation type="submission" date="2018-11" db="EMBL/GenBank/DDBJ databases">
        <authorList>
            <consortium name="Pathogen Informatics"/>
        </authorList>
    </citation>
    <scope>NUCLEOTIDE SEQUENCE [LARGE SCALE GENOMIC DNA]</scope>
</reference>
<evidence type="ECO:0000313" key="2">
    <source>
        <dbReference type="Proteomes" id="UP000270094"/>
    </source>
</evidence>
<dbReference type="Proteomes" id="UP000270094">
    <property type="component" value="Unassembled WGS sequence"/>
</dbReference>
<evidence type="ECO:0000313" key="1">
    <source>
        <dbReference type="EMBL" id="VDM80109.1"/>
    </source>
</evidence>
<proteinExistence type="predicted"/>
<dbReference type="AlphaFoldDB" id="A0A3P7JJZ1"/>
<dbReference type="OrthoDB" id="5876890at2759"/>
<keyword evidence="2" id="KW-1185">Reference proteome</keyword>